<proteinExistence type="predicted"/>
<dbReference type="FunCoup" id="D8U6V8">
    <property type="interactions" value="1890"/>
</dbReference>
<keyword evidence="3" id="KW-1185">Reference proteome</keyword>
<dbReference type="Pfam" id="PF00899">
    <property type="entry name" value="ThiF"/>
    <property type="match status" value="2"/>
</dbReference>
<evidence type="ECO:0000313" key="3">
    <source>
        <dbReference type="Proteomes" id="UP000001058"/>
    </source>
</evidence>
<dbReference type="PANTHER" id="PTHR10953:SF162">
    <property type="entry name" value="SUMO-ACTIVATING ENZYME SUBUNIT 1"/>
    <property type="match status" value="1"/>
</dbReference>
<dbReference type="GO" id="GO:0019948">
    <property type="term" value="F:SUMO activating enzyme activity"/>
    <property type="evidence" value="ECO:0007669"/>
    <property type="project" value="TreeGrafter"/>
</dbReference>
<gene>
    <name evidence="2" type="ORF">VOLCADRAFT_95199</name>
</gene>
<dbReference type="GeneID" id="9624575"/>
<accession>D8U6V8</accession>
<dbReference type="Proteomes" id="UP000001058">
    <property type="component" value="Unassembled WGS sequence"/>
</dbReference>
<dbReference type="SUPFAM" id="SSF69572">
    <property type="entry name" value="Activating enzymes of the ubiquitin-like proteins"/>
    <property type="match status" value="1"/>
</dbReference>
<feature type="domain" description="THIF-type NAD/FAD binding fold" evidence="1">
    <location>
        <begin position="16"/>
        <end position="65"/>
    </location>
</feature>
<dbReference type="RefSeq" id="XP_002954430.1">
    <property type="nucleotide sequence ID" value="XM_002954384.1"/>
</dbReference>
<dbReference type="Gene3D" id="3.40.50.720">
    <property type="entry name" value="NAD(P)-binding Rossmann-like Domain"/>
    <property type="match status" value="1"/>
</dbReference>
<protein>
    <recommendedName>
        <fullName evidence="1">THIF-type NAD/FAD binding fold domain-containing protein</fullName>
    </recommendedName>
</protein>
<sequence>MSPALDTLTEDHAAVYDRQLRVWGVEVQRRLMEAKVLIIGLGGLAAEVAKNIVLAGVGTVALVDDTPASAAAPGNFLVEPCTASASASASAENSRSVAEVSAATLQAMNPLVSVRVEPGPPSAAALLAATGAPAPDDNDLAPPRPESSMAAQAEAEALRSLVSRYDTVVSCGLALREVAALDELCRLYGKQLFAGSVRGASSFVFADLGPKHTYTVKGEIGEKVVEYGTFQDAMKADLSTVNKRTHPLYLVVRGESKLPGAVLLGAVRVCMSCWEFEKEHSRPAAGLGDAAAVQAIAQRLAEAAAAAKAGAGAGAAAATAALPEGLVEGFVLDGGRGREGAVAPGAAVEAMEAEAEATPLGELAPVCAVVGGVMANNLLRAVSQVNPPLRNLFFYSFFVRDGLGVEEYF</sequence>
<evidence type="ECO:0000259" key="1">
    <source>
        <dbReference type="Pfam" id="PF00899"/>
    </source>
</evidence>
<name>D8U6V8_VOLCA</name>
<dbReference type="GO" id="GO:0005737">
    <property type="term" value="C:cytoplasm"/>
    <property type="evidence" value="ECO:0007669"/>
    <property type="project" value="TreeGrafter"/>
</dbReference>
<dbReference type="STRING" id="3068.D8U6V8"/>
<dbReference type="AlphaFoldDB" id="D8U6V8"/>
<dbReference type="InParanoid" id="D8U6V8"/>
<dbReference type="PANTHER" id="PTHR10953">
    <property type="entry name" value="UBIQUITIN-ACTIVATING ENZYME E1"/>
    <property type="match status" value="1"/>
</dbReference>
<organism evidence="3">
    <name type="scientific">Volvox carteri f. nagariensis</name>
    <dbReference type="NCBI Taxonomy" id="3068"/>
    <lineage>
        <taxon>Eukaryota</taxon>
        <taxon>Viridiplantae</taxon>
        <taxon>Chlorophyta</taxon>
        <taxon>core chlorophytes</taxon>
        <taxon>Chlorophyceae</taxon>
        <taxon>CS clade</taxon>
        <taxon>Chlamydomonadales</taxon>
        <taxon>Volvocaceae</taxon>
        <taxon>Volvox</taxon>
    </lineage>
</organism>
<dbReference type="InterPro" id="IPR000594">
    <property type="entry name" value="ThiF_NAD_FAD-bd"/>
</dbReference>
<evidence type="ECO:0000313" key="2">
    <source>
        <dbReference type="EMBL" id="EFJ44580.1"/>
    </source>
</evidence>
<dbReference type="eggNOG" id="KOG2014">
    <property type="taxonomic scope" value="Eukaryota"/>
</dbReference>
<dbReference type="GO" id="GO:0016925">
    <property type="term" value="P:protein sumoylation"/>
    <property type="evidence" value="ECO:0007669"/>
    <property type="project" value="TreeGrafter"/>
</dbReference>
<dbReference type="OrthoDB" id="1708823at2759"/>
<dbReference type="GO" id="GO:0031510">
    <property type="term" value="C:SUMO activating enzyme complex"/>
    <property type="evidence" value="ECO:0007669"/>
    <property type="project" value="TreeGrafter"/>
</dbReference>
<dbReference type="EMBL" id="GL378363">
    <property type="protein sequence ID" value="EFJ44580.1"/>
    <property type="molecule type" value="Genomic_DNA"/>
</dbReference>
<dbReference type="KEGG" id="vcn:VOLCADRAFT_95199"/>
<dbReference type="InterPro" id="IPR045886">
    <property type="entry name" value="ThiF/MoeB/HesA"/>
</dbReference>
<dbReference type="InterPro" id="IPR035985">
    <property type="entry name" value="Ubiquitin-activating_enz"/>
</dbReference>
<feature type="domain" description="THIF-type NAD/FAD binding fold" evidence="1">
    <location>
        <begin position="99"/>
        <end position="395"/>
    </location>
</feature>
<reference evidence="2 3" key="1">
    <citation type="journal article" date="2010" name="Science">
        <title>Genomic analysis of organismal complexity in the multicellular green alga Volvox carteri.</title>
        <authorList>
            <person name="Prochnik S.E."/>
            <person name="Umen J."/>
            <person name="Nedelcu A.M."/>
            <person name="Hallmann A."/>
            <person name="Miller S.M."/>
            <person name="Nishii I."/>
            <person name="Ferris P."/>
            <person name="Kuo A."/>
            <person name="Mitros T."/>
            <person name="Fritz-Laylin L.K."/>
            <person name="Hellsten U."/>
            <person name="Chapman J."/>
            <person name="Simakov O."/>
            <person name="Rensing S.A."/>
            <person name="Terry A."/>
            <person name="Pangilinan J."/>
            <person name="Kapitonov V."/>
            <person name="Jurka J."/>
            <person name="Salamov A."/>
            <person name="Shapiro H."/>
            <person name="Schmutz J."/>
            <person name="Grimwood J."/>
            <person name="Lindquist E."/>
            <person name="Lucas S."/>
            <person name="Grigoriev I.V."/>
            <person name="Schmitt R."/>
            <person name="Kirk D."/>
            <person name="Rokhsar D.S."/>
        </authorList>
    </citation>
    <scope>NUCLEOTIDE SEQUENCE [LARGE SCALE GENOMIC DNA]</scope>
    <source>
        <strain evidence="3">f. Nagariensis / Eve</strain>
    </source>
</reference>